<dbReference type="EMBL" id="CP042905">
    <property type="protein sequence ID" value="QEE16463.2"/>
    <property type="molecule type" value="Genomic_DNA"/>
</dbReference>
<gene>
    <name evidence="1" type="ORF">DSAG12_02293</name>
</gene>
<keyword evidence="2" id="KW-1185">Reference proteome</keyword>
<reference evidence="1 2" key="2">
    <citation type="journal article" date="2024" name="Int. J. Syst. Evol. Microbiol.">
        <title>Promethearchaeum syntrophicum gen. nov., sp. nov., an anaerobic, obligately syntrophic archaeon, the first isolate of the lineage 'Asgard' archaea, and proposal of the new archaeal phylum Promethearchaeota phyl. nov. and kingdom Promethearchaeati regn. nov.</title>
        <authorList>
            <person name="Imachi H."/>
            <person name="Nobu M.K."/>
            <person name="Kato S."/>
            <person name="Takaki Y."/>
            <person name="Miyazaki M."/>
            <person name="Miyata M."/>
            <person name="Ogawara M."/>
            <person name="Saito Y."/>
            <person name="Sakai S."/>
            <person name="Tahara Y.O."/>
            <person name="Takano Y."/>
            <person name="Tasumi E."/>
            <person name="Uematsu K."/>
            <person name="Yoshimura T."/>
            <person name="Itoh T."/>
            <person name="Ohkuma M."/>
            <person name="Takai K."/>
        </authorList>
    </citation>
    <scope>NUCLEOTIDE SEQUENCE [LARGE SCALE GENOMIC DNA]</scope>
    <source>
        <strain evidence="1 2">MK-D1</strain>
    </source>
</reference>
<name>A0A5B9DCI0_9ARCH</name>
<organism evidence="1 2">
    <name type="scientific">Promethearchaeum syntrophicum</name>
    <dbReference type="NCBI Taxonomy" id="2594042"/>
    <lineage>
        <taxon>Archaea</taxon>
        <taxon>Promethearchaeati</taxon>
        <taxon>Promethearchaeota</taxon>
        <taxon>Promethearchaeia</taxon>
        <taxon>Promethearchaeales</taxon>
        <taxon>Promethearchaeaceae</taxon>
        <taxon>Promethearchaeum</taxon>
    </lineage>
</organism>
<sequence>MEKKKCSQCGYLLVAPFPVNCPKCNERIPGVEVPKKKTRRMLNREKSENVENKIFNGEIIKGQLKRKEEEKKVFENKPIFKTLDQSDKGKIELNPDDFSKNLKIQSNPDIVISEKIEKLAEDNEVTDMHISKDSASDSDTRIKVKLKERKEINLSNTKIELGKKDEYLKFMGIITKERTEIYYSNEKLKYFLELGSNLDYIATSILSGELDRMMLSPLDNGGYEEICYFLSDRDFLYVIYGNFPDMKAAWLLNNMKTLIKEILRGKDVKNLSKLDLYNVKQNFPSRVKFILNEYIKLQDVFTERKLKSLDNFLRVDYFGLSYQSIGVISKIITNELEIEGLPPIDPDNDSSSDFNQQEMAEALITAKVEAMAANTVANTQMMPNWISVKLGFQHYRFILFSKLGNYYISLLIEGNLDLQERILKKLNGWLEDVTQKPFTGVLEEFKKVQDGIVEYLKEQHANASFN</sequence>
<dbReference type="AlphaFoldDB" id="A0A5B9DCI0"/>
<reference evidence="1 2" key="1">
    <citation type="journal article" date="2020" name="Nature">
        <title>Isolation of an archaeon at the prokaryote-eukaryote interface.</title>
        <authorList>
            <person name="Imachi H."/>
            <person name="Nobu M.K."/>
            <person name="Nakahara N."/>
            <person name="Morono Y."/>
            <person name="Ogawara M."/>
            <person name="Takaki Y."/>
            <person name="Takano Y."/>
            <person name="Uematsu K."/>
            <person name="Ikuta T."/>
            <person name="Ito M."/>
            <person name="Matsui Y."/>
            <person name="Miyazaki M."/>
            <person name="Murata K."/>
            <person name="Saito Y."/>
            <person name="Sakai S."/>
            <person name="Song C."/>
            <person name="Tasumi E."/>
            <person name="Yamanaka Y."/>
            <person name="Yamaguchi T."/>
            <person name="Kamagata Y."/>
            <person name="Tamaki H."/>
            <person name="Takai K."/>
        </authorList>
    </citation>
    <scope>NUCLEOTIDE SEQUENCE [LARGE SCALE GENOMIC DNA]</scope>
    <source>
        <strain evidence="1 2">MK-D1</strain>
    </source>
</reference>
<evidence type="ECO:0000313" key="1">
    <source>
        <dbReference type="EMBL" id="QEE16463.2"/>
    </source>
</evidence>
<dbReference type="KEGG" id="psyt:DSAG12_02293"/>
<evidence type="ECO:0000313" key="2">
    <source>
        <dbReference type="Proteomes" id="UP000321408"/>
    </source>
</evidence>
<proteinExistence type="predicted"/>
<protein>
    <submittedName>
        <fullName evidence="1">Uncharacterized protein</fullName>
    </submittedName>
</protein>
<dbReference type="Proteomes" id="UP000321408">
    <property type="component" value="Chromosome"/>
</dbReference>
<accession>A0A5B9DCI0</accession>